<dbReference type="PANTHER" id="PTHR33215">
    <property type="entry name" value="PROTEIN DISTAL ANTENNA"/>
    <property type="match status" value="1"/>
</dbReference>
<protein>
    <submittedName>
        <fullName evidence="2">Mobile element protein</fullName>
    </submittedName>
</protein>
<dbReference type="AlphaFoldDB" id="A0A6J4KZ50"/>
<dbReference type="SUPFAM" id="SSF46689">
    <property type="entry name" value="Homeodomain-like"/>
    <property type="match status" value="1"/>
</dbReference>
<reference evidence="2" key="1">
    <citation type="submission" date="2020-02" db="EMBL/GenBank/DDBJ databases">
        <authorList>
            <person name="Meier V. D."/>
        </authorList>
    </citation>
    <scope>NUCLEOTIDE SEQUENCE</scope>
    <source>
        <strain evidence="2">AVDCRST_MAG89</strain>
    </source>
</reference>
<dbReference type="InterPro" id="IPR051839">
    <property type="entry name" value="RD_transcriptional_regulator"/>
</dbReference>
<proteinExistence type="predicted"/>
<name>A0A6J4KZ50_9BACT</name>
<feature type="coiled-coil region" evidence="1">
    <location>
        <begin position="66"/>
        <end position="93"/>
    </location>
</feature>
<dbReference type="GO" id="GO:0004803">
    <property type="term" value="F:transposase activity"/>
    <property type="evidence" value="ECO:0007669"/>
    <property type="project" value="InterPro"/>
</dbReference>
<dbReference type="InterPro" id="IPR002514">
    <property type="entry name" value="Transposase_8"/>
</dbReference>
<dbReference type="EMBL" id="CADCTV010000338">
    <property type="protein sequence ID" value="CAA9319361.1"/>
    <property type="molecule type" value="Genomic_DNA"/>
</dbReference>
<dbReference type="GO" id="GO:0006313">
    <property type="term" value="P:DNA transposition"/>
    <property type="evidence" value="ECO:0007669"/>
    <property type="project" value="InterPro"/>
</dbReference>
<dbReference type="Gene3D" id="1.10.10.60">
    <property type="entry name" value="Homeodomain-like"/>
    <property type="match status" value="1"/>
</dbReference>
<dbReference type="InterPro" id="IPR009057">
    <property type="entry name" value="Homeodomain-like_sf"/>
</dbReference>
<organism evidence="2">
    <name type="scientific">uncultured Gemmatimonadota bacterium</name>
    <dbReference type="NCBI Taxonomy" id="203437"/>
    <lineage>
        <taxon>Bacteria</taxon>
        <taxon>Pseudomonadati</taxon>
        <taxon>Gemmatimonadota</taxon>
        <taxon>environmental samples</taxon>
    </lineage>
</organism>
<evidence type="ECO:0000256" key="1">
    <source>
        <dbReference type="SAM" id="Coils"/>
    </source>
</evidence>
<evidence type="ECO:0000313" key="2">
    <source>
        <dbReference type="EMBL" id="CAA9319361.1"/>
    </source>
</evidence>
<gene>
    <name evidence="2" type="ORF">AVDCRST_MAG89-1572</name>
</gene>
<accession>A0A6J4KZ50</accession>
<dbReference type="GO" id="GO:0003677">
    <property type="term" value="F:DNA binding"/>
    <property type="evidence" value="ECO:0007669"/>
    <property type="project" value="InterPro"/>
</dbReference>
<keyword evidence="1" id="KW-0175">Coiled coil</keyword>
<dbReference type="PANTHER" id="PTHR33215:SF13">
    <property type="entry name" value="PROTEIN DISTAL ANTENNA"/>
    <property type="match status" value="1"/>
</dbReference>
<dbReference type="Pfam" id="PF01527">
    <property type="entry name" value="HTH_Tnp_1"/>
    <property type="match status" value="1"/>
</dbReference>
<sequence>MAEKRRQFTREFKLEAVRLIASGERKVNELARDLGVRADLLRGWQKQAEGRAGLKSDDVFPGNGKLTSRDEEVRALRRELEEVKQERDFLKKAATYFAKGSR</sequence>